<proteinExistence type="predicted"/>
<dbReference type="RefSeq" id="WP_209971839.1">
    <property type="nucleotide sequence ID" value="NZ_JAGGLB010000007.1"/>
</dbReference>
<name>A0ABS4IU53_9BACL</name>
<sequence length="46" mass="5071">MKNIVKVAVPSQLRALFIPSACVSWEISSNQEKNPSLAVRLSLVFV</sequence>
<accession>A0ABS4IU53</accession>
<dbReference type="EMBL" id="JAGGLB010000007">
    <property type="protein sequence ID" value="MBP1991100.1"/>
    <property type="molecule type" value="Genomic_DNA"/>
</dbReference>
<reference evidence="1 2" key="1">
    <citation type="submission" date="2021-03" db="EMBL/GenBank/DDBJ databases">
        <title>Genomic Encyclopedia of Type Strains, Phase IV (KMG-IV): sequencing the most valuable type-strain genomes for metagenomic binning, comparative biology and taxonomic classification.</title>
        <authorList>
            <person name="Goeker M."/>
        </authorList>
    </citation>
    <scope>NUCLEOTIDE SEQUENCE [LARGE SCALE GENOMIC DNA]</scope>
    <source>
        <strain evidence="1 2">DSM 26048</strain>
    </source>
</reference>
<comment type="caution">
    <text evidence="1">The sequence shown here is derived from an EMBL/GenBank/DDBJ whole genome shotgun (WGS) entry which is preliminary data.</text>
</comment>
<evidence type="ECO:0000313" key="1">
    <source>
        <dbReference type="EMBL" id="MBP1991100.1"/>
    </source>
</evidence>
<dbReference type="Proteomes" id="UP001519287">
    <property type="component" value="Unassembled WGS sequence"/>
</dbReference>
<gene>
    <name evidence="1" type="ORF">J2Z66_002707</name>
</gene>
<evidence type="ECO:0000313" key="2">
    <source>
        <dbReference type="Proteomes" id="UP001519287"/>
    </source>
</evidence>
<protein>
    <submittedName>
        <fullName evidence="1">Uncharacterized protein</fullName>
    </submittedName>
</protein>
<organism evidence="1 2">
    <name type="scientific">Paenibacillus eucommiae</name>
    <dbReference type="NCBI Taxonomy" id="1355755"/>
    <lineage>
        <taxon>Bacteria</taxon>
        <taxon>Bacillati</taxon>
        <taxon>Bacillota</taxon>
        <taxon>Bacilli</taxon>
        <taxon>Bacillales</taxon>
        <taxon>Paenibacillaceae</taxon>
        <taxon>Paenibacillus</taxon>
    </lineage>
</organism>
<keyword evidence="2" id="KW-1185">Reference proteome</keyword>